<dbReference type="AlphaFoldDB" id="A0A7W4TQ64"/>
<organism evidence="2 3">
    <name type="scientific">Kineococcus radiotolerans</name>
    <dbReference type="NCBI Taxonomy" id="131568"/>
    <lineage>
        <taxon>Bacteria</taxon>
        <taxon>Bacillati</taxon>
        <taxon>Actinomycetota</taxon>
        <taxon>Actinomycetes</taxon>
        <taxon>Kineosporiales</taxon>
        <taxon>Kineosporiaceae</taxon>
        <taxon>Kineococcus</taxon>
    </lineage>
</organism>
<comment type="caution">
    <text evidence="2">The sequence shown here is derived from an EMBL/GenBank/DDBJ whole genome shotgun (WGS) entry which is preliminary data.</text>
</comment>
<dbReference type="InterPro" id="IPR001509">
    <property type="entry name" value="Epimerase_deHydtase"/>
</dbReference>
<dbReference type="SUPFAM" id="SSF51735">
    <property type="entry name" value="NAD(P)-binding Rossmann-fold domains"/>
    <property type="match status" value="1"/>
</dbReference>
<dbReference type="InterPro" id="IPR051783">
    <property type="entry name" value="NAD(P)-dependent_oxidoreduct"/>
</dbReference>
<proteinExistence type="predicted"/>
<gene>
    <name evidence="2" type="ORF">FHR75_003916</name>
</gene>
<sequence length="230" mass="24182">MSRADGVVHTASPGDATSAQVDTTVVDLVISTLGGTNTPYVHTGGVWIFGSGSDLVETDAPNPLPITAWRLSIEDRLRASAVRSTIIAPTVVYGYGRGIPNVLAGNENGGAGGEVRLVGDGRQHWATVHADDLADLYVLALEKAGSDDYYLGASGANPTVRDLGEAAAHGRPVVEEPIDATREHLGAMFADALLLDQQAFGRHAREDLGWTPTRPTLLEELASGGYQRLS</sequence>
<dbReference type="Proteomes" id="UP000533269">
    <property type="component" value="Unassembled WGS sequence"/>
</dbReference>
<dbReference type="Pfam" id="PF01370">
    <property type="entry name" value="Epimerase"/>
    <property type="match status" value="1"/>
</dbReference>
<evidence type="ECO:0000313" key="3">
    <source>
        <dbReference type="Proteomes" id="UP000533269"/>
    </source>
</evidence>
<evidence type="ECO:0000313" key="2">
    <source>
        <dbReference type="EMBL" id="MBB2903074.1"/>
    </source>
</evidence>
<dbReference type="EMBL" id="JACHVY010000005">
    <property type="protein sequence ID" value="MBB2903074.1"/>
    <property type="molecule type" value="Genomic_DNA"/>
</dbReference>
<dbReference type="Gene3D" id="3.40.50.720">
    <property type="entry name" value="NAD(P)-binding Rossmann-like Domain"/>
    <property type="match status" value="1"/>
</dbReference>
<feature type="domain" description="NAD-dependent epimerase/dehydratase" evidence="1">
    <location>
        <begin position="79"/>
        <end position="149"/>
    </location>
</feature>
<dbReference type="PANTHER" id="PTHR48079:SF6">
    <property type="entry name" value="NAD(P)-BINDING DOMAIN-CONTAINING PROTEIN-RELATED"/>
    <property type="match status" value="1"/>
</dbReference>
<accession>A0A7W4TQ64</accession>
<name>A0A7W4TQ64_KINRA</name>
<dbReference type="GO" id="GO:0004029">
    <property type="term" value="F:aldehyde dehydrogenase (NAD+) activity"/>
    <property type="evidence" value="ECO:0007669"/>
    <property type="project" value="TreeGrafter"/>
</dbReference>
<protein>
    <submittedName>
        <fullName evidence="2">Nucleoside-diphosphate-sugar epimerase</fullName>
    </submittedName>
</protein>
<dbReference type="GO" id="GO:0005737">
    <property type="term" value="C:cytoplasm"/>
    <property type="evidence" value="ECO:0007669"/>
    <property type="project" value="TreeGrafter"/>
</dbReference>
<evidence type="ECO:0000259" key="1">
    <source>
        <dbReference type="Pfam" id="PF01370"/>
    </source>
</evidence>
<dbReference type="InterPro" id="IPR036291">
    <property type="entry name" value="NAD(P)-bd_dom_sf"/>
</dbReference>
<reference evidence="2 3" key="2">
    <citation type="submission" date="2020-08" db="EMBL/GenBank/DDBJ databases">
        <authorList>
            <person name="Partida-Martinez L."/>
            <person name="Huntemann M."/>
            <person name="Clum A."/>
            <person name="Wang J."/>
            <person name="Palaniappan K."/>
            <person name="Ritter S."/>
            <person name="Chen I.-M."/>
            <person name="Stamatis D."/>
            <person name="Reddy T."/>
            <person name="O'Malley R."/>
            <person name="Daum C."/>
            <person name="Shapiro N."/>
            <person name="Ivanova N."/>
            <person name="Kyrpides N."/>
            <person name="Woyke T."/>
        </authorList>
    </citation>
    <scope>NUCLEOTIDE SEQUENCE [LARGE SCALE GENOMIC DNA]</scope>
    <source>
        <strain evidence="2 3">AS2.23</strain>
    </source>
</reference>
<reference evidence="2 3" key="1">
    <citation type="submission" date="2020-08" db="EMBL/GenBank/DDBJ databases">
        <title>The Agave Microbiome: Exploring the role of microbial communities in plant adaptations to desert environments.</title>
        <authorList>
            <person name="Partida-Martinez L.P."/>
        </authorList>
    </citation>
    <scope>NUCLEOTIDE SEQUENCE [LARGE SCALE GENOMIC DNA]</scope>
    <source>
        <strain evidence="2 3">AS2.23</strain>
    </source>
</reference>
<dbReference type="PANTHER" id="PTHR48079">
    <property type="entry name" value="PROTEIN YEEZ"/>
    <property type="match status" value="1"/>
</dbReference>